<keyword evidence="8" id="KW-0812">Transmembrane</keyword>
<proteinExistence type="inferred from homology"/>
<dbReference type="InParanoid" id="A0A024GGR8"/>
<evidence type="ECO:0000256" key="4">
    <source>
        <dbReference type="ARBA" id="ARBA00022729"/>
    </source>
</evidence>
<accession>A0A024GGR8</accession>
<keyword evidence="10" id="KW-1185">Reference proteome</keyword>
<comment type="similarity">
    <text evidence="1 7">Belongs to the peptidase S10 family.</text>
</comment>
<dbReference type="PANTHER" id="PTHR11802">
    <property type="entry name" value="SERINE PROTEASE FAMILY S10 SERINE CARBOXYPEPTIDASE"/>
    <property type="match status" value="1"/>
</dbReference>
<keyword evidence="6" id="KW-0325">Glycoprotein</keyword>
<evidence type="ECO:0000256" key="2">
    <source>
        <dbReference type="ARBA" id="ARBA00022645"/>
    </source>
</evidence>
<dbReference type="SUPFAM" id="SSF53474">
    <property type="entry name" value="alpha/beta-Hydrolases"/>
    <property type="match status" value="1"/>
</dbReference>
<dbReference type="GO" id="GO:0004185">
    <property type="term" value="F:serine-type carboxypeptidase activity"/>
    <property type="evidence" value="ECO:0007669"/>
    <property type="project" value="UniProtKB-UniRule"/>
</dbReference>
<dbReference type="InterPro" id="IPR029058">
    <property type="entry name" value="AB_hydrolase_fold"/>
</dbReference>
<dbReference type="InterPro" id="IPR001563">
    <property type="entry name" value="Peptidase_S10"/>
</dbReference>
<dbReference type="AlphaFoldDB" id="A0A024GGR8"/>
<protein>
    <recommendedName>
        <fullName evidence="7">Carboxypeptidase</fullName>
        <ecNumber evidence="7">3.4.16.-</ecNumber>
    </recommendedName>
</protein>
<dbReference type="GO" id="GO:0006508">
    <property type="term" value="P:proteolysis"/>
    <property type="evidence" value="ECO:0007669"/>
    <property type="project" value="UniProtKB-KW"/>
</dbReference>
<name>A0A024GGR8_9STRA</name>
<keyword evidence="8" id="KW-1133">Transmembrane helix</keyword>
<reference evidence="9 10" key="1">
    <citation type="submission" date="2012-05" db="EMBL/GenBank/DDBJ databases">
        <title>Recombination and specialization in a pathogen metapopulation.</title>
        <authorList>
            <person name="Gardiner A."/>
            <person name="Kemen E."/>
            <person name="Schultz-Larsen T."/>
            <person name="MacLean D."/>
            <person name="Van Oosterhout C."/>
            <person name="Jones J.D.G."/>
        </authorList>
    </citation>
    <scope>NUCLEOTIDE SEQUENCE [LARGE SCALE GENOMIC DNA]</scope>
    <source>
        <strain evidence="9 10">Ac Nc2</strain>
    </source>
</reference>
<dbReference type="PROSITE" id="PS00131">
    <property type="entry name" value="CARBOXYPEPT_SER_SER"/>
    <property type="match status" value="1"/>
</dbReference>
<dbReference type="PRINTS" id="PR00724">
    <property type="entry name" value="CRBOXYPTASEC"/>
</dbReference>
<dbReference type="Proteomes" id="UP000053237">
    <property type="component" value="Unassembled WGS sequence"/>
</dbReference>
<dbReference type="InterPro" id="IPR018202">
    <property type="entry name" value="Ser_caboxypep_ser_AS"/>
</dbReference>
<dbReference type="OrthoDB" id="443318at2759"/>
<gene>
    <name evidence="9" type="ORF">BN9_068440</name>
</gene>
<keyword evidence="2 7" id="KW-0121">Carboxypeptidase</keyword>
<organism evidence="9 10">
    <name type="scientific">Albugo candida</name>
    <dbReference type="NCBI Taxonomy" id="65357"/>
    <lineage>
        <taxon>Eukaryota</taxon>
        <taxon>Sar</taxon>
        <taxon>Stramenopiles</taxon>
        <taxon>Oomycota</taxon>
        <taxon>Peronosporomycetes</taxon>
        <taxon>Albuginales</taxon>
        <taxon>Albuginaceae</taxon>
        <taxon>Albugo</taxon>
    </lineage>
</organism>
<evidence type="ECO:0000256" key="1">
    <source>
        <dbReference type="ARBA" id="ARBA00009431"/>
    </source>
</evidence>
<dbReference type="PANTHER" id="PTHR11802:SF3">
    <property type="entry name" value="RETINOID-INDUCIBLE SERINE CARBOXYPEPTIDASE"/>
    <property type="match status" value="1"/>
</dbReference>
<feature type="transmembrane region" description="Helical" evidence="8">
    <location>
        <begin position="40"/>
        <end position="59"/>
    </location>
</feature>
<evidence type="ECO:0000256" key="7">
    <source>
        <dbReference type="RuleBase" id="RU361156"/>
    </source>
</evidence>
<keyword evidence="3 7" id="KW-0645">Protease</keyword>
<dbReference type="Gene3D" id="3.40.50.1820">
    <property type="entry name" value="alpha/beta hydrolase"/>
    <property type="match status" value="1"/>
</dbReference>
<evidence type="ECO:0000256" key="8">
    <source>
        <dbReference type="SAM" id="Phobius"/>
    </source>
</evidence>
<dbReference type="EC" id="3.4.16.-" evidence="7"/>
<dbReference type="STRING" id="65357.A0A024GGR8"/>
<evidence type="ECO:0000313" key="9">
    <source>
        <dbReference type="EMBL" id="CCI45934.1"/>
    </source>
</evidence>
<evidence type="ECO:0000313" key="10">
    <source>
        <dbReference type="Proteomes" id="UP000053237"/>
    </source>
</evidence>
<sequence length="528" mass="59143">MAQGYRSTELTPVNAHRLHRPISVMRLHIKRFKSIIKDSFIIQWIVAGFFMFGLAWTIIPSTPSSSDASHSDFGNLTPLIVVSLADNPPLSLGAKLFVSDEGDDLVDFLPGFGRPKEIQYAGLLKLNAEKDRNLFYWFFETQARKKNKDTPLLVWLNGGPGTSSMVGLLTGMGPYRLTPNGKLIPHLNTWTNVAHMLFIDQPAGTGYSYVRDDSDYVNTQSEMASQLYQALVLFFEKHPSFLHNPVYICGESYAGKYVSYLSHYIHRQNHKLEGDSIRIQLHGLAIGNGILWPVLQTRSIPDYAIALGLIDSQEFETANQAISACEEFHRQGRNIDAFRICHSVQTKIYQNAGNPFIYDIRKSGDPYATTIQQLSAYFNDDATRRALHVPLGVSWSSIDGAQFGISNGAPALARHLFADEILDVPIDVTRILLDHYRCLFYAGNLDGSLSNNLGVTRMIDRLAWTGTTQYQQSIRKPWAFSGQIAGLIKATGNLTYLVMTNSGHFVTRDQPEASLEMIKQFLLRNVSL</sequence>
<keyword evidence="8" id="KW-0472">Membrane</keyword>
<evidence type="ECO:0000256" key="3">
    <source>
        <dbReference type="ARBA" id="ARBA00022670"/>
    </source>
</evidence>
<dbReference type="Pfam" id="PF00450">
    <property type="entry name" value="Peptidase_S10"/>
    <property type="match status" value="1"/>
</dbReference>
<comment type="caution">
    <text evidence="9">The sequence shown here is derived from an EMBL/GenBank/DDBJ whole genome shotgun (WGS) entry which is preliminary data.</text>
</comment>
<evidence type="ECO:0000256" key="6">
    <source>
        <dbReference type="ARBA" id="ARBA00023180"/>
    </source>
</evidence>
<dbReference type="EMBL" id="CAIX01000112">
    <property type="protein sequence ID" value="CCI45934.1"/>
    <property type="molecule type" value="Genomic_DNA"/>
</dbReference>
<keyword evidence="5 7" id="KW-0378">Hydrolase</keyword>
<evidence type="ECO:0000256" key="5">
    <source>
        <dbReference type="ARBA" id="ARBA00022801"/>
    </source>
</evidence>
<keyword evidence="4" id="KW-0732">Signal</keyword>